<dbReference type="GeneID" id="92378163"/>
<organism evidence="2 3">
    <name type="scientific">Trypanosoma equiperdum</name>
    <dbReference type="NCBI Taxonomy" id="5694"/>
    <lineage>
        <taxon>Eukaryota</taxon>
        <taxon>Discoba</taxon>
        <taxon>Euglenozoa</taxon>
        <taxon>Kinetoplastea</taxon>
        <taxon>Metakinetoplastina</taxon>
        <taxon>Trypanosomatida</taxon>
        <taxon>Trypanosomatidae</taxon>
        <taxon>Trypanosoma</taxon>
    </lineage>
</organism>
<protein>
    <submittedName>
        <fullName evidence="2">Uncharacterized protein</fullName>
    </submittedName>
</protein>
<comment type="caution">
    <text evidence="2">The sequence shown here is derived from an EMBL/GenBank/DDBJ whole genome shotgun (WGS) entry which is preliminary data.</text>
</comment>
<dbReference type="InterPro" id="IPR027417">
    <property type="entry name" value="P-loop_NTPase"/>
</dbReference>
<proteinExistence type="predicted"/>
<evidence type="ECO:0000313" key="3">
    <source>
        <dbReference type="Proteomes" id="UP000195570"/>
    </source>
</evidence>
<dbReference type="Proteomes" id="UP000195570">
    <property type="component" value="Unassembled WGS sequence"/>
</dbReference>
<feature type="compositionally biased region" description="Acidic residues" evidence="1">
    <location>
        <begin position="244"/>
        <end position="253"/>
    </location>
</feature>
<dbReference type="EMBL" id="CZPT02001895">
    <property type="protein sequence ID" value="SCU72645.1"/>
    <property type="molecule type" value="Genomic_DNA"/>
</dbReference>
<reference evidence="2" key="1">
    <citation type="submission" date="2016-09" db="EMBL/GenBank/DDBJ databases">
        <authorList>
            <person name="Hebert L."/>
            <person name="Moumen B."/>
        </authorList>
    </citation>
    <scope>NUCLEOTIDE SEQUENCE [LARGE SCALE GENOMIC DNA]</scope>
    <source>
        <strain evidence="2">OVI</strain>
    </source>
</reference>
<keyword evidence="3" id="KW-1185">Reference proteome</keyword>
<dbReference type="AlphaFoldDB" id="A0A1G4IJW9"/>
<feature type="region of interest" description="Disordered" evidence="1">
    <location>
        <begin position="51"/>
        <end position="74"/>
    </location>
</feature>
<evidence type="ECO:0000313" key="2">
    <source>
        <dbReference type="EMBL" id="SCU72645.1"/>
    </source>
</evidence>
<dbReference type="RefSeq" id="XP_067083119.1">
    <property type="nucleotide sequence ID" value="XM_067227018.1"/>
</dbReference>
<feature type="region of interest" description="Disordered" evidence="1">
    <location>
        <begin position="227"/>
        <end position="253"/>
    </location>
</feature>
<dbReference type="Gene3D" id="3.40.50.300">
    <property type="entry name" value="P-loop containing nucleotide triphosphate hydrolases"/>
    <property type="match status" value="1"/>
</dbReference>
<accession>A0A1G4IJW9</accession>
<evidence type="ECO:0000256" key="1">
    <source>
        <dbReference type="SAM" id="MobiDB-lite"/>
    </source>
</evidence>
<name>A0A1G4IJW9_TRYEQ</name>
<gene>
    <name evidence="2" type="ORF">TEOVI_000422300</name>
</gene>
<dbReference type="VEuPathDB" id="TriTrypDB:TEOVI_000422300"/>
<sequence length="713" mass="77297">MKGVFCESGGGECCSFTRSFLSTVQHQLAVQCCRVLAQLTASTGKSFLEVARRGRSPQRHGVTTRDAAEDPSGRRDELGMHLAVYRSVRSAVAASCALGHRSCHMLWGPRGCGAHRLLRLVAQDCMEGNNTFVLYLDGDVLNSDEDALRSIGQQMLTFLRSSNSKSLRSADTSFSKGTFDFGSLFGFSKLMALDKISEGAVQTDAECPSRTKQGSCVTKDLKVSGHEKDGKVGRKRPRLAVPDELLDDGSASEDDDAFHVTSTTAYAMGGASSALAALQRALLLMRTHGTNLIVCIRRVERFGVWCDQLLYVLSGLMHESDGQGGGMSLVMTSSTPDIRQLEKRLSSRLTCEARCIPLLPWSVSCVARACLVEVKERLELKVNTVKARNTKRGRLKKVRSVTDSGASGCTTSHSFTGWRFDAVSAGVAQDQSPEGEVNGYLTPPEVMLLEAAMLEMSGYVLTELSAVARSPQQSVSDVHFAQRIMVLSGQLRSVGATAGRVMTAVSAVFGEVCSGEIPLLSSASCGKLLSWFERTSPKLKVAQNIRSAVFSVAPEAVKSLWRGEFTNANRKSAGSVKPLRNYALLVGDMLSECKLVELGYCTREMFLLLTYVYLRHEAGVVRTVVDLLEDVASSMGTHAAAALDRAAFTAAVGLLNRWRIVRVGGRDGSTAVSLRGSPARLREFLQEVLHRSEYCNETLGLDTKEVARLRSLV</sequence>